<dbReference type="EMBL" id="JAFIMR010000012">
    <property type="protein sequence ID" value="KAI1871721.1"/>
    <property type="molecule type" value="Genomic_DNA"/>
</dbReference>
<proteinExistence type="predicted"/>
<dbReference type="Proteomes" id="UP000829685">
    <property type="component" value="Unassembled WGS sequence"/>
</dbReference>
<gene>
    <name evidence="1" type="ORF">JX265_005707</name>
</gene>
<name>A0A9P9WMT7_9PEZI</name>
<evidence type="ECO:0000313" key="2">
    <source>
        <dbReference type="Proteomes" id="UP000829685"/>
    </source>
</evidence>
<sequence>MDHNGNQPAAEVSITDTHYPTEGRVGYPKYEDGTGVVVCPRIVNMEGFHERAPLDSAADAIVTILYKHDPDVLRKFLDIRSIRRFTYLLREIDLTKSPEQYLLCPFIITREKTLVQAGHSHNLCNPLLSMADLIRPGTDFEILPTYEWKVGKSTNEQQGVAHCELGDQEEEAWGWLISGKKVARNMLIHKKWKHERGHCIEVAFTREDYQEEA</sequence>
<protein>
    <submittedName>
        <fullName evidence="1">Uncharacterized protein</fullName>
    </submittedName>
</protein>
<organism evidence="1 2">
    <name type="scientific">Neoarthrinium moseri</name>
    <dbReference type="NCBI Taxonomy" id="1658444"/>
    <lineage>
        <taxon>Eukaryota</taxon>
        <taxon>Fungi</taxon>
        <taxon>Dikarya</taxon>
        <taxon>Ascomycota</taxon>
        <taxon>Pezizomycotina</taxon>
        <taxon>Sordariomycetes</taxon>
        <taxon>Xylariomycetidae</taxon>
        <taxon>Amphisphaeriales</taxon>
        <taxon>Apiosporaceae</taxon>
        <taxon>Neoarthrinium</taxon>
    </lineage>
</organism>
<dbReference type="AlphaFoldDB" id="A0A9P9WMT7"/>
<evidence type="ECO:0000313" key="1">
    <source>
        <dbReference type="EMBL" id="KAI1871721.1"/>
    </source>
</evidence>
<keyword evidence="2" id="KW-1185">Reference proteome</keyword>
<accession>A0A9P9WMT7</accession>
<reference evidence="1" key="1">
    <citation type="submission" date="2021-03" db="EMBL/GenBank/DDBJ databases">
        <title>Revisited historic fungal species revealed as producer of novel bioactive compounds through whole genome sequencing and comparative genomics.</title>
        <authorList>
            <person name="Vignolle G.A."/>
            <person name="Hochenegger N."/>
            <person name="Mach R.L."/>
            <person name="Mach-Aigner A.R."/>
            <person name="Javad Rahimi M."/>
            <person name="Salim K.A."/>
            <person name="Chan C.M."/>
            <person name="Lim L.B.L."/>
            <person name="Cai F."/>
            <person name="Druzhinina I.S."/>
            <person name="U'Ren J.M."/>
            <person name="Derntl C."/>
        </authorList>
    </citation>
    <scope>NUCLEOTIDE SEQUENCE</scope>
    <source>
        <strain evidence="1">TUCIM 5799</strain>
    </source>
</reference>
<comment type="caution">
    <text evidence="1">The sequence shown here is derived from an EMBL/GenBank/DDBJ whole genome shotgun (WGS) entry which is preliminary data.</text>
</comment>